<dbReference type="InterPro" id="IPR032299">
    <property type="entry name" value="DUF4843"/>
</dbReference>
<name>A0A847S764_9BACT</name>
<comment type="caution">
    <text evidence="1">The sequence shown here is derived from an EMBL/GenBank/DDBJ whole genome shotgun (WGS) entry which is preliminary data.</text>
</comment>
<protein>
    <submittedName>
        <fullName evidence="1">DUF4843 domain-containing protein</fullName>
    </submittedName>
</protein>
<dbReference type="Proteomes" id="UP000552864">
    <property type="component" value="Unassembled WGS sequence"/>
</dbReference>
<accession>A0A847S764</accession>
<evidence type="ECO:0000313" key="1">
    <source>
        <dbReference type="EMBL" id="NLR79090.1"/>
    </source>
</evidence>
<dbReference type="AlphaFoldDB" id="A0A847S764"/>
<reference evidence="1 2" key="1">
    <citation type="submission" date="2020-04" db="EMBL/GenBank/DDBJ databases">
        <authorList>
            <person name="Yin C."/>
        </authorList>
    </citation>
    <scope>NUCLEOTIDE SEQUENCE [LARGE SCALE GENOMIC DNA]</scope>
    <source>
        <strain evidence="1 2">Ak56</strain>
    </source>
</reference>
<dbReference type="RefSeq" id="WP_168738431.1">
    <property type="nucleotide sequence ID" value="NZ_JABAHZ010000002.1"/>
</dbReference>
<dbReference type="EMBL" id="JABAHZ010000002">
    <property type="protein sequence ID" value="NLR79090.1"/>
    <property type="molecule type" value="Genomic_DNA"/>
</dbReference>
<sequence length="239" mass="26061">MKKLLFLISIVIAAFGIACKKQDVPLFSGKNGISFYKGPYDPDSLGYSFAFSLVEKQRDTIFIPMRITGPANHVARAIAVKAGDGTTAREGKDFILPEATLPADSLTVNYPVIVLNSPEMKNGTFRLVVQVAPSKDFELGALGKEIGGTTNVASMIINISAQLIRPSYWPAGGYGDFGLFSQVKFKFMMEATGLTNFDSDVIGIDQYYNLPVVLQRKLAEYEAINGPLVDEDGLRVTFN</sequence>
<dbReference type="Pfam" id="PF16132">
    <property type="entry name" value="DUF4843"/>
    <property type="match status" value="1"/>
</dbReference>
<organism evidence="1 2">
    <name type="scientific">Chitinophaga eiseniae</name>
    <dbReference type="NCBI Taxonomy" id="634771"/>
    <lineage>
        <taxon>Bacteria</taxon>
        <taxon>Pseudomonadati</taxon>
        <taxon>Bacteroidota</taxon>
        <taxon>Chitinophagia</taxon>
        <taxon>Chitinophagales</taxon>
        <taxon>Chitinophagaceae</taxon>
        <taxon>Chitinophaga</taxon>
    </lineage>
</organism>
<proteinExistence type="predicted"/>
<evidence type="ECO:0000313" key="2">
    <source>
        <dbReference type="Proteomes" id="UP000552864"/>
    </source>
</evidence>
<keyword evidence="2" id="KW-1185">Reference proteome</keyword>
<dbReference type="PROSITE" id="PS51257">
    <property type="entry name" value="PROKAR_LIPOPROTEIN"/>
    <property type="match status" value="1"/>
</dbReference>
<gene>
    <name evidence="1" type="ORF">HGH91_10655</name>
</gene>